<dbReference type="EC" id="3.6.4.12" evidence="13"/>
<dbReference type="PRINTS" id="PR01659">
    <property type="entry name" value="MCMPROTEIN3"/>
</dbReference>
<comment type="function">
    <text evidence="13">Acts as component of the MCM2-7 complex (MCM complex) which is the replicative helicase essential for 'once per cell cycle' DNA replication initiation and elongation in eukaryotic cells. The active ATPase sites in the MCM2-7 ring are formed through the interaction surfaces of two neighboring subunits such that a critical structure of a conserved arginine finger motif is provided in trans relative to the ATP-binding site of the Walker A box of the adjacent subunit. The six ATPase active sites, however, are likely to contribute differentially to the complex helicase activity.</text>
</comment>
<dbReference type="InterPro" id="IPR008046">
    <property type="entry name" value="Mcm3"/>
</dbReference>
<keyword evidence="5 12" id="KW-0547">Nucleotide-binding</keyword>
<evidence type="ECO:0000256" key="8">
    <source>
        <dbReference type="ARBA" id="ARBA00022840"/>
    </source>
</evidence>
<dbReference type="InterPro" id="IPR031327">
    <property type="entry name" value="MCM"/>
</dbReference>
<dbReference type="Proteomes" id="UP000826234">
    <property type="component" value="Unassembled WGS sequence"/>
</dbReference>
<dbReference type="Gene3D" id="2.20.28.10">
    <property type="match status" value="1"/>
</dbReference>
<comment type="catalytic activity">
    <reaction evidence="13">
        <text>ATP + H2O = ADP + phosphate + H(+)</text>
        <dbReference type="Rhea" id="RHEA:13065"/>
        <dbReference type="ChEBI" id="CHEBI:15377"/>
        <dbReference type="ChEBI" id="CHEBI:15378"/>
        <dbReference type="ChEBI" id="CHEBI:30616"/>
        <dbReference type="ChEBI" id="CHEBI:43474"/>
        <dbReference type="ChEBI" id="CHEBI:456216"/>
        <dbReference type="EC" id="3.6.4.12"/>
    </reaction>
</comment>
<evidence type="ECO:0000256" key="2">
    <source>
        <dbReference type="ARBA" id="ARBA00008010"/>
    </source>
</evidence>
<evidence type="ECO:0000256" key="7">
    <source>
        <dbReference type="ARBA" id="ARBA00022806"/>
    </source>
</evidence>
<evidence type="ECO:0000313" key="16">
    <source>
        <dbReference type="Proteomes" id="UP000826234"/>
    </source>
</evidence>
<dbReference type="InterPro" id="IPR033762">
    <property type="entry name" value="MCM_OB"/>
</dbReference>
<evidence type="ECO:0000256" key="6">
    <source>
        <dbReference type="ARBA" id="ARBA00022801"/>
    </source>
</evidence>
<evidence type="ECO:0000313" key="15">
    <source>
        <dbReference type="EMBL" id="KAH0621818.1"/>
    </source>
</evidence>
<dbReference type="InterPro" id="IPR012340">
    <property type="entry name" value="NA-bd_OB-fold"/>
</dbReference>
<reference evidence="15 16" key="1">
    <citation type="journal article" date="2022" name="Gigascience">
        <title>A chromosome-level genome assembly and annotation of the desert horned lizard, Phrynosoma platyrhinos, provides insight into chromosomal rearrangements among reptiles.</title>
        <authorList>
            <person name="Koochekian N."/>
            <person name="Ascanio A."/>
            <person name="Farleigh K."/>
            <person name="Card D.C."/>
            <person name="Schield D.R."/>
            <person name="Castoe T.A."/>
            <person name="Jezkova T."/>
        </authorList>
    </citation>
    <scope>NUCLEOTIDE SEQUENCE [LARGE SCALE GENOMIC DNA]</scope>
    <source>
        <strain evidence="15">NK-2021</strain>
    </source>
</reference>
<gene>
    <name evidence="15" type="ORF">JD844_023460</name>
</gene>
<keyword evidence="9 12" id="KW-0238">DNA-binding</keyword>
<evidence type="ECO:0000256" key="4">
    <source>
        <dbReference type="ARBA" id="ARBA00022705"/>
    </source>
</evidence>
<dbReference type="Gene3D" id="3.30.1640.10">
    <property type="entry name" value="mini-chromosome maintenance (MCM) complex, chain A, domain 1"/>
    <property type="match status" value="1"/>
</dbReference>
<protein>
    <recommendedName>
        <fullName evidence="13">DNA replication licensing factor MCM3</fullName>
        <ecNumber evidence="13">3.6.4.12</ecNumber>
    </recommendedName>
</protein>
<keyword evidence="16" id="KW-1185">Reference proteome</keyword>
<comment type="subcellular location">
    <subcellularLocation>
        <location evidence="1 13">Nucleus</location>
    </subcellularLocation>
</comment>
<dbReference type="InterPro" id="IPR018525">
    <property type="entry name" value="MCM_CS"/>
</dbReference>
<evidence type="ECO:0000256" key="9">
    <source>
        <dbReference type="ARBA" id="ARBA00023125"/>
    </source>
</evidence>
<keyword evidence="8 12" id="KW-0067">ATP-binding</keyword>
<dbReference type="InterPro" id="IPR027417">
    <property type="entry name" value="P-loop_NTPase"/>
</dbReference>
<dbReference type="PRINTS" id="PR01657">
    <property type="entry name" value="MCMFAMILY"/>
</dbReference>
<evidence type="ECO:0000256" key="11">
    <source>
        <dbReference type="ARBA" id="ARBA00023306"/>
    </source>
</evidence>
<dbReference type="PROSITE" id="PS50051">
    <property type="entry name" value="MCM_2"/>
    <property type="match status" value="1"/>
</dbReference>
<dbReference type="SUPFAM" id="SSF50249">
    <property type="entry name" value="Nucleic acid-binding proteins"/>
    <property type="match status" value="1"/>
</dbReference>
<comment type="similarity">
    <text evidence="2 12">Belongs to the MCM family.</text>
</comment>
<feature type="domain" description="MCM C-terminal AAA(+) ATPase" evidence="14">
    <location>
        <begin position="297"/>
        <end position="573"/>
    </location>
</feature>
<evidence type="ECO:0000256" key="12">
    <source>
        <dbReference type="RuleBase" id="RU004070"/>
    </source>
</evidence>
<evidence type="ECO:0000256" key="1">
    <source>
        <dbReference type="ARBA" id="ARBA00004123"/>
    </source>
</evidence>
<keyword evidence="7 13" id="KW-0347">Helicase</keyword>
<keyword evidence="6 13" id="KW-0378">Hydrolase</keyword>
<dbReference type="InterPro" id="IPR056575">
    <property type="entry name" value="WH_MCM3_C"/>
</dbReference>
<dbReference type="SMART" id="SM00350">
    <property type="entry name" value="MCM"/>
    <property type="match status" value="1"/>
</dbReference>
<evidence type="ECO:0000256" key="5">
    <source>
        <dbReference type="ARBA" id="ARBA00022741"/>
    </source>
</evidence>
<dbReference type="Pfam" id="PF17855">
    <property type="entry name" value="MCM_lid"/>
    <property type="match status" value="1"/>
</dbReference>
<dbReference type="CDD" id="cd17754">
    <property type="entry name" value="MCM3"/>
    <property type="match status" value="1"/>
</dbReference>
<proteinExistence type="inferred from homology"/>
<keyword evidence="3" id="KW-0158">Chromosome</keyword>
<dbReference type="Pfam" id="PF00493">
    <property type="entry name" value="MCM"/>
    <property type="match status" value="2"/>
</dbReference>
<dbReference type="InterPro" id="IPR027925">
    <property type="entry name" value="MCM_N"/>
</dbReference>
<dbReference type="Pfam" id="PF14551">
    <property type="entry name" value="MCM_N"/>
    <property type="match status" value="1"/>
</dbReference>
<dbReference type="Gene3D" id="2.40.50.140">
    <property type="entry name" value="Nucleic acid-binding proteins"/>
    <property type="match status" value="1"/>
</dbReference>
<dbReference type="PANTHER" id="PTHR11630:SF106">
    <property type="entry name" value="DNA REPLICATION LICENSING FACTOR MCM3"/>
    <property type="match status" value="1"/>
</dbReference>
<dbReference type="InterPro" id="IPR041562">
    <property type="entry name" value="MCM_lid"/>
</dbReference>
<dbReference type="InterPro" id="IPR001208">
    <property type="entry name" value="MCM_dom"/>
</dbReference>
<dbReference type="Gene3D" id="3.40.50.300">
    <property type="entry name" value="P-loop containing nucleotide triphosphate hydrolases"/>
    <property type="match status" value="1"/>
</dbReference>
<keyword evidence="11" id="KW-0131">Cell cycle</keyword>
<dbReference type="Pfam" id="PF23191">
    <property type="entry name" value="WHD_MCM3_C"/>
    <property type="match status" value="1"/>
</dbReference>
<comment type="subunit">
    <text evidence="13">Component of the MCM2-7 complex.</text>
</comment>
<evidence type="ECO:0000256" key="3">
    <source>
        <dbReference type="ARBA" id="ARBA00022454"/>
    </source>
</evidence>
<dbReference type="PROSITE" id="PS00847">
    <property type="entry name" value="MCM_1"/>
    <property type="match status" value="1"/>
</dbReference>
<keyword evidence="4 13" id="KW-0235">DNA replication</keyword>
<name>A0ABQ7SXP3_PHRPL</name>
<dbReference type="PANTHER" id="PTHR11630">
    <property type="entry name" value="DNA REPLICATION LICENSING FACTOR MCM FAMILY MEMBER"/>
    <property type="match status" value="1"/>
</dbReference>
<dbReference type="Pfam" id="PF17207">
    <property type="entry name" value="MCM_OB"/>
    <property type="match status" value="1"/>
</dbReference>
<keyword evidence="10 13" id="KW-0539">Nucleus</keyword>
<organism evidence="15 16">
    <name type="scientific">Phrynosoma platyrhinos</name>
    <name type="common">Desert horned lizard</name>
    <dbReference type="NCBI Taxonomy" id="52577"/>
    <lineage>
        <taxon>Eukaryota</taxon>
        <taxon>Metazoa</taxon>
        <taxon>Chordata</taxon>
        <taxon>Craniata</taxon>
        <taxon>Vertebrata</taxon>
        <taxon>Euteleostomi</taxon>
        <taxon>Lepidosauria</taxon>
        <taxon>Squamata</taxon>
        <taxon>Bifurcata</taxon>
        <taxon>Unidentata</taxon>
        <taxon>Episquamata</taxon>
        <taxon>Toxicofera</taxon>
        <taxon>Iguania</taxon>
        <taxon>Phrynosomatidae</taxon>
        <taxon>Phrynosomatinae</taxon>
        <taxon>Phrynosoma</taxon>
    </lineage>
</organism>
<sequence>MAAPGTATLDDAELREAQRDYLDFLDDEEDQGIYQSKVRNMISDSQYRLIVNINDLRKKNEKRASRLLNSAFEEMVAFQRALKDFVASIDATYSKQYEDFYIGLEGSFGSKHVTPRTLTSQFLSCIVCVEGIVTKCSLIRPKIVCSVHYCPATKKTIERRYTDMTSLEAFPSTAVYPTKDEENNPLETEFGLSVYKDHQTITIQEMPEKAPAGQLPRSVDIILDDDLVDIVKPGDRVQVIGTFRCLPGKKGGYTSGTFRTILIACHVKQMNKEVQPEFSSSDINKIKKFSRSHPKDVFNQLSRSLAPSIHGHEFIKKAILCMLLGGVEKVLENRSRLRGDINILLIGDPSVAKSQLLRYVLCTAPRAIPTTGRGSSGVGLTAAVTTDQETGERCLEAGAMVLADRGVVCIDEFDKMSDIDRTAIHEVMEQGRVTIAKAGIQAQLNARCSVLAAANPVYGRPLQQVLLETTSSPCTADSVSKEDIMEVMIGHEETGASEGDSVAGASVGVISKVKKEKAQSNTNIFYSYLQYDQYKTPMENIGLQDSLLSRFDLLFIVLDQMDPERDREISDHVLRMHRYRAAGEQDGDGSTVDLLATEDPAFSAEEDQELHVEKIVSVAFMRKYIHFAKMLKPVLTEEAAAFIAQEYSSLRSQDQISSNIARTSPITARTLETLIRLSTAHAKARMSKTVDKQDAEAALELVQFAYFRKVLEKEKKRKKQIGDDADQETDGEADGCLCELRMTLSSDQESMEGTFDPYDFKDTEEEMLEVQAHTPKTSETTGVGEMKSTLVESRFKAFKTALLGVFKAAHAQSVSLKSLMESINQDNPSPFLPEEVKIALEKMQDDNQIMMSDDIVFLI</sequence>
<comment type="caution">
    <text evidence="15">The sequence shown here is derived from an EMBL/GenBank/DDBJ whole genome shotgun (WGS) entry which is preliminary data.</text>
</comment>
<dbReference type="SUPFAM" id="SSF52540">
    <property type="entry name" value="P-loop containing nucleoside triphosphate hydrolases"/>
    <property type="match status" value="1"/>
</dbReference>
<evidence type="ECO:0000256" key="10">
    <source>
        <dbReference type="ARBA" id="ARBA00023242"/>
    </source>
</evidence>
<evidence type="ECO:0000259" key="14">
    <source>
        <dbReference type="PROSITE" id="PS50051"/>
    </source>
</evidence>
<accession>A0ABQ7SXP3</accession>
<dbReference type="EMBL" id="JAIPUX010003289">
    <property type="protein sequence ID" value="KAH0621818.1"/>
    <property type="molecule type" value="Genomic_DNA"/>
</dbReference>
<evidence type="ECO:0000256" key="13">
    <source>
        <dbReference type="RuleBase" id="RU368061"/>
    </source>
</evidence>